<dbReference type="GO" id="GO:0008757">
    <property type="term" value="F:S-adenosylmethionine-dependent methyltransferase activity"/>
    <property type="evidence" value="ECO:0007669"/>
    <property type="project" value="UniProtKB-ARBA"/>
</dbReference>
<dbReference type="SUPFAM" id="SSF53335">
    <property type="entry name" value="S-adenosyl-L-methionine-dependent methyltransferases"/>
    <property type="match status" value="1"/>
</dbReference>
<dbReference type="AlphaFoldDB" id="A0A6A5W5F7"/>
<accession>A0A6A5W5F7</accession>
<dbReference type="InterPro" id="IPR019410">
    <property type="entry name" value="Methyltransf_16"/>
</dbReference>
<dbReference type="EMBL" id="ML977617">
    <property type="protein sequence ID" value="KAF1997102.1"/>
    <property type="molecule type" value="Genomic_DNA"/>
</dbReference>
<dbReference type="InterPro" id="IPR029063">
    <property type="entry name" value="SAM-dependent_MTases_sf"/>
</dbReference>
<protein>
    <recommendedName>
        <fullName evidence="3">Methyltransferase-domain-containing protein</fullName>
    </recommendedName>
</protein>
<dbReference type="GO" id="GO:0005737">
    <property type="term" value="C:cytoplasm"/>
    <property type="evidence" value="ECO:0007669"/>
    <property type="project" value="TreeGrafter"/>
</dbReference>
<dbReference type="PANTHER" id="PTHR14614">
    <property type="entry name" value="HEPATOCELLULAR CARCINOMA-ASSOCIATED ANTIGEN"/>
    <property type="match status" value="1"/>
</dbReference>
<evidence type="ECO:0000313" key="2">
    <source>
        <dbReference type="Proteomes" id="UP000799779"/>
    </source>
</evidence>
<dbReference type="Gene3D" id="3.40.50.150">
    <property type="entry name" value="Vaccinia Virus protein VP39"/>
    <property type="match status" value="1"/>
</dbReference>
<dbReference type="PANTHER" id="PTHR14614:SF130">
    <property type="entry name" value="PROTEIN-LYSINE N-METHYLTRANSFERASE EEF2KMT"/>
    <property type="match status" value="1"/>
</dbReference>
<evidence type="ECO:0000313" key="1">
    <source>
        <dbReference type="EMBL" id="KAF1997102.1"/>
    </source>
</evidence>
<name>A0A6A5W5F7_9PLEO</name>
<evidence type="ECO:0008006" key="3">
    <source>
        <dbReference type="Google" id="ProtNLM"/>
    </source>
</evidence>
<keyword evidence="2" id="KW-1185">Reference proteome</keyword>
<gene>
    <name evidence="1" type="ORF">P154DRAFT_441978</name>
</gene>
<organism evidence="1 2">
    <name type="scientific">Amniculicola lignicola CBS 123094</name>
    <dbReference type="NCBI Taxonomy" id="1392246"/>
    <lineage>
        <taxon>Eukaryota</taxon>
        <taxon>Fungi</taxon>
        <taxon>Dikarya</taxon>
        <taxon>Ascomycota</taxon>
        <taxon>Pezizomycotina</taxon>
        <taxon>Dothideomycetes</taxon>
        <taxon>Pleosporomycetidae</taxon>
        <taxon>Pleosporales</taxon>
        <taxon>Amniculicolaceae</taxon>
        <taxon>Amniculicola</taxon>
    </lineage>
</organism>
<reference evidence="1" key="1">
    <citation type="journal article" date="2020" name="Stud. Mycol.">
        <title>101 Dothideomycetes genomes: a test case for predicting lifestyles and emergence of pathogens.</title>
        <authorList>
            <person name="Haridas S."/>
            <person name="Albert R."/>
            <person name="Binder M."/>
            <person name="Bloem J."/>
            <person name="Labutti K."/>
            <person name="Salamov A."/>
            <person name="Andreopoulos B."/>
            <person name="Baker S."/>
            <person name="Barry K."/>
            <person name="Bills G."/>
            <person name="Bluhm B."/>
            <person name="Cannon C."/>
            <person name="Castanera R."/>
            <person name="Culley D."/>
            <person name="Daum C."/>
            <person name="Ezra D."/>
            <person name="Gonzalez J."/>
            <person name="Henrissat B."/>
            <person name="Kuo A."/>
            <person name="Liang C."/>
            <person name="Lipzen A."/>
            <person name="Lutzoni F."/>
            <person name="Magnuson J."/>
            <person name="Mondo S."/>
            <person name="Nolan M."/>
            <person name="Ohm R."/>
            <person name="Pangilinan J."/>
            <person name="Park H.-J."/>
            <person name="Ramirez L."/>
            <person name="Alfaro M."/>
            <person name="Sun H."/>
            <person name="Tritt A."/>
            <person name="Yoshinaga Y."/>
            <person name="Zwiers L.-H."/>
            <person name="Turgeon B."/>
            <person name="Goodwin S."/>
            <person name="Spatafora J."/>
            <person name="Crous P."/>
            <person name="Grigoriev I."/>
        </authorList>
    </citation>
    <scope>NUCLEOTIDE SEQUENCE</scope>
    <source>
        <strain evidence="1">CBS 123094</strain>
    </source>
</reference>
<dbReference type="OrthoDB" id="194386at2759"/>
<dbReference type="Proteomes" id="UP000799779">
    <property type="component" value="Unassembled WGS sequence"/>
</dbReference>
<dbReference type="Pfam" id="PF10294">
    <property type="entry name" value="Methyltransf_16"/>
    <property type="match status" value="1"/>
</dbReference>
<proteinExistence type="predicted"/>
<sequence>MDTDTYSRLNVLRRQFLQLVEPTQLRWPGPAVLKHSEVQKWLSSNLFDRSQGLPPPERYQLRVLKTLISKIENAIDDPEEDVRMPSAPLMLAFAAANPQSHGQEISDDLMTTLSTLLGAGLPSESMSAQQKAYVTYSFTSQSTSETISGDCAITLLEARSIISSCGTTGLRTWEAALFLGAYLVSDRGRDRIRGKRILELGTGTGLISILCSKHLTVSGIVATDGDEAIVDAMKTNIFLNGLDIGGSVSPVRTASLKWGYPLNAPTFAEDYGMEVPDLVLGADITYDKLANPLLVSTLREFFDLNAELHVLIAATIRNEKTFEIFENACRRNGFSLELIDFPPVPEHLQNGPFYPTSPPMQIWQITRKQTAQDPFSF</sequence>